<dbReference type="AlphaFoldDB" id="A0A0D6EMN7"/>
<dbReference type="Gene3D" id="3.60.21.10">
    <property type="match status" value="1"/>
</dbReference>
<dbReference type="SUPFAM" id="SSF56300">
    <property type="entry name" value="Metallo-dependent phosphatases"/>
    <property type="match status" value="1"/>
</dbReference>
<organism evidence="3 4">
    <name type="scientific">Sporidiobolus salmonicolor</name>
    <name type="common">Yeast-like fungus</name>
    <name type="synonym">Sporobolomyces salmonicolor</name>
    <dbReference type="NCBI Taxonomy" id="5005"/>
    <lineage>
        <taxon>Eukaryota</taxon>
        <taxon>Fungi</taxon>
        <taxon>Dikarya</taxon>
        <taxon>Basidiomycota</taxon>
        <taxon>Pucciniomycotina</taxon>
        <taxon>Microbotryomycetes</taxon>
        <taxon>Sporidiobolales</taxon>
        <taxon>Sporidiobolaceae</taxon>
        <taxon>Sporobolomyces</taxon>
    </lineage>
</organism>
<dbReference type="InterPro" id="IPR004843">
    <property type="entry name" value="Calcineurin-like_PHP"/>
</dbReference>
<evidence type="ECO:0000256" key="1">
    <source>
        <dbReference type="ARBA" id="ARBA00022729"/>
    </source>
</evidence>
<dbReference type="GO" id="GO:0003993">
    <property type="term" value="F:acid phosphatase activity"/>
    <property type="evidence" value="ECO:0007669"/>
    <property type="project" value="InterPro"/>
</dbReference>
<dbReference type="InterPro" id="IPR039331">
    <property type="entry name" value="PAPs-like"/>
</dbReference>
<reference evidence="4" key="1">
    <citation type="submission" date="2015-02" db="EMBL/GenBank/DDBJ databases">
        <authorList>
            <person name="Gon?alves P."/>
        </authorList>
    </citation>
    <scope>NUCLEOTIDE SEQUENCE [LARGE SCALE GENOMIC DNA]</scope>
</reference>
<sequence>MVFVRGEGEAVVVWEVGRCNARDEEWGLRWGVQGPQKSWGRRAQVEKWETAKLDGSVMEASETTGQAVRTVYSAPLSDLRGGQVYTYEVTLSSISRARHSFPWLGPTRSSSRRPPETLNIACVADNQFNLRTFHRLLMRLVRSSRSLSFRHAPPAFPRERPHLVLHAGDNVQNPHNLAQWQTDFWDPLTSRTLPFPLGSEVPVLLARGNHDWDETGRNEYVGGLPSRTEWEQHLGFASSPDAEAAKAEGRRGTYYAFSPHARVRFLVLDSNLPTLEEQKAQEEWLEWELGRGSWKGASLRVAVVHTPPWIEWWDARAWKEGGEWAWCVLSLYVRERLVPLLVASHCSLVLSGHSHAYSRGFLPASLLRPYTSAVDAVNSTTLPPLARAAALERSWTKTARARREGVIEHSGIVSIVFGGAGGTLDTERVEDWGVFEGGKWSERRGKHHSGWMVLHLAGDDGAQPYDAVLREREKTGWEKRGEWVYEMDAGEGCDARKQVTDVLEWRVVDEDGAERDRMWIRGKGCLHV</sequence>
<dbReference type="PANTHER" id="PTHR22953:SF153">
    <property type="entry name" value="PURPLE ACID PHOSPHATASE"/>
    <property type="match status" value="1"/>
</dbReference>
<keyword evidence="4" id="KW-1185">Reference proteome</keyword>
<dbReference type="InterPro" id="IPR029052">
    <property type="entry name" value="Metallo-depent_PP-like"/>
</dbReference>
<dbReference type="PANTHER" id="PTHR22953">
    <property type="entry name" value="ACID PHOSPHATASE RELATED"/>
    <property type="match status" value="1"/>
</dbReference>
<dbReference type="Pfam" id="PF00149">
    <property type="entry name" value="Metallophos"/>
    <property type="match status" value="1"/>
</dbReference>
<proteinExistence type="predicted"/>
<name>A0A0D6EMN7_SPOSA</name>
<evidence type="ECO:0000313" key="3">
    <source>
        <dbReference type="EMBL" id="CEQ40890.1"/>
    </source>
</evidence>
<dbReference type="OrthoDB" id="45007at2759"/>
<keyword evidence="1" id="KW-0732">Signal</keyword>
<gene>
    <name evidence="3" type="primary">SPOSA6832_02554</name>
</gene>
<dbReference type="EMBL" id="CENE01000010">
    <property type="protein sequence ID" value="CEQ40890.1"/>
    <property type="molecule type" value="Genomic_DNA"/>
</dbReference>
<protein>
    <submittedName>
        <fullName evidence="3">SPOSA6832_02554-mRNA-1:cds</fullName>
    </submittedName>
</protein>
<feature type="domain" description="Calcineurin-like phosphoesterase" evidence="2">
    <location>
        <begin position="119"/>
        <end position="357"/>
    </location>
</feature>
<dbReference type="Proteomes" id="UP000243876">
    <property type="component" value="Unassembled WGS sequence"/>
</dbReference>
<evidence type="ECO:0000313" key="4">
    <source>
        <dbReference type="Proteomes" id="UP000243876"/>
    </source>
</evidence>
<accession>A0A0D6EMN7</accession>
<evidence type="ECO:0000259" key="2">
    <source>
        <dbReference type="Pfam" id="PF00149"/>
    </source>
</evidence>